<feature type="domain" description="Mso1 N-terminal" evidence="2">
    <location>
        <begin position="27"/>
        <end position="66"/>
    </location>
</feature>
<proteinExistence type="predicted"/>
<dbReference type="AlphaFoldDB" id="A0A0H5C878"/>
<dbReference type="STRING" id="983966.A0A0H5C878"/>
<dbReference type="Pfam" id="PF14475">
    <property type="entry name" value="Mso1_Sec1_bdg"/>
    <property type="match status" value="1"/>
</dbReference>
<accession>A0A1E4S139</accession>
<feature type="region of interest" description="Disordered" evidence="1">
    <location>
        <begin position="63"/>
        <end position="189"/>
    </location>
</feature>
<evidence type="ECO:0000313" key="3">
    <source>
        <dbReference type="EMBL" id="CEP24408.1"/>
    </source>
</evidence>
<gene>
    <name evidence="3" type="ORF">BN1211_5231</name>
    <name evidence="4" type="ORF">CYBJADRAFT_167811</name>
</gene>
<dbReference type="OrthoDB" id="3981242at2759"/>
<reference evidence="4 6" key="3">
    <citation type="journal article" date="2016" name="Proc. Natl. Acad. Sci. U.S.A.">
        <title>Comparative genomics of biotechnologically important yeasts.</title>
        <authorList>
            <person name="Riley R."/>
            <person name="Haridas S."/>
            <person name="Wolfe K.H."/>
            <person name="Lopes M.R."/>
            <person name="Hittinger C.T."/>
            <person name="Goeker M."/>
            <person name="Salamov A.A."/>
            <person name="Wisecaver J.H."/>
            <person name="Long T.M."/>
            <person name="Calvey C.H."/>
            <person name="Aerts A.L."/>
            <person name="Barry K.W."/>
            <person name="Choi C."/>
            <person name="Clum A."/>
            <person name="Coughlan A.Y."/>
            <person name="Deshpande S."/>
            <person name="Douglass A.P."/>
            <person name="Hanson S.J."/>
            <person name="Klenk H.-P."/>
            <person name="LaButti K.M."/>
            <person name="Lapidus A."/>
            <person name="Lindquist E.A."/>
            <person name="Lipzen A.M."/>
            <person name="Meier-Kolthoff J.P."/>
            <person name="Ohm R.A."/>
            <person name="Otillar R.P."/>
            <person name="Pangilinan J.L."/>
            <person name="Peng Y."/>
            <person name="Rokas A."/>
            <person name="Rosa C.A."/>
            <person name="Scheuner C."/>
            <person name="Sibirny A.A."/>
            <person name="Slot J.C."/>
            <person name="Stielow J.B."/>
            <person name="Sun H."/>
            <person name="Kurtzman C.P."/>
            <person name="Blackwell M."/>
            <person name="Grigoriev I.V."/>
            <person name="Jeffries T.W."/>
        </authorList>
    </citation>
    <scope>NUCLEOTIDE SEQUENCE [LARGE SCALE GENOMIC DNA]</scope>
    <source>
        <strain evidence="6">ATCC 18201 / CBS 1600 / BCRC 20928 / JCM 3617 / NBRC 0987 / NRRL Y-1542</strain>
        <strain evidence="4">NRRL Y-1542</strain>
    </source>
</reference>
<name>A0A0H5C878_CYBJN</name>
<dbReference type="Proteomes" id="UP000038830">
    <property type="component" value="Unassembled WGS sequence"/>
</dbReference>
<evidence type="ECO:0000259" key="2">
    <source>
        <dbReference type="Pfam" id="PF14475"/>
    </source>
</evidence>
<dbReference type="Proteomes" id="UP000094389">
    <property type="component" value="Unassembled WGS sequence"/>
</dbReference>
<reference evidence="3" key="1">
    <citation type="submission" date="2014-12" db="EMBL/GenBank/DDBJ databases">
        <authorList>
            <person name="Jaenicke S."/>
        </authorList>
    </citation>
    <scope>NUCLEOTIDE SEQUENCE [LARGE SCALE GENOMIC DNA]</scope>
    <source>
        <strain evidence="3">CBS1600</strain>
    </source>
</reference>
<evidence type="ECO:0000313" key="6">
    <source>
        <dbReference type="Proteomes" id="UP000094389"/>
    </source>
</evidence>
<feature type="compositionally biased region" description="Low complexity" evidence="1">
    <location>
        <begin position="124"/>
        <end position="147"/>
    </location>
</feature>
<evidence type="ECO:0000256" key="1">
    <source>
        <dbReference type="SAM" id="MobiDB-lite"/>
    </source>
</evidence>
<feature type="compositionally biased region" description="Polar residues" evidence="1">
    <location>
        <begin position="95"/>
        <end position="104"/>
    </location>
</feature>
<evidence type="ECO:0000313" key="5">
    <source>
        <dbReference type="Proteomes" id="UP000038830"/>
    </source>
</evidence>
<dbReference type="InterPro" id="IPR028095">
    <property type="entry name" value="Mso1_N_dom"/>
</dbReference>
<protein>
    <recommendedName>
        <fullName evidence="2">Mso1 N-terminal domain-containing protein</fullName>
    </recommendedName>
</protein>
<organism evidence="3 5">
    <name type="scientific">Cyberlindnera jadinii (strain ATCC 18201 / CBS 1600 / BCRC 20928 / JCM 3617 / NBRC 0987 / NRRL Y-1542)</name>
    <name type="common">Torula yeast</name>
    <name type="synonym">Candida utilis</name>
    <dbReference type="NCBI Taxonomy" id="983966"/>
    <lineage>
        <taxon>Eukaryota</taxon>
        <taxon>Fungi</taxon>
        <taxon>Dikarya</taxon>
        <taxon>Ascomycota</taxon>
        <taxon>Saccharomycotina</taxon>
        <taxon>Saccharomycetes</taxon>
        <taxon>Phaffomycetales</taxon>
        <taxon>Phaffomycetaceae</taxon>
        <taxon>Cyberlindnera</taxon>
    </lineage>
</organism>
<keyword evidence="6" id="KW-1185">Reference proteome</keyword>
<sequence length="189" mass="21299">MTDSLTKNTFWSKVRSGTSKISSLSTSLGNLSLRTEHDGDSINSTLIHKALVKHYRETGQSYPEWLGVSPDEEPPQESKSFLHPQQFMRRERNEPQSAGTSSADSAKPRRPAASTSFKDIYVRSSPAQSEQTQQQSSQPPQLQSRPSFGQYGQSQWSSSLQKVESNDRQGSSHMRDRLKKTSYNRTNFV</sequence>
<accession>A0A0H5C878</accession>
<reference evidence="5" key="2">
    <citation type="journal article" date="2015" name="J. Biotechnol.">
        <title>The structure of the Cyberlindnera jadinii genome and its relation to Candida utilis analyzed by the occurrence of single nucleotide polymorphisms.</title>
        <authorList>
            <person name="Rupp O."/>
            <person name="Brinkrolf K."/>
            <person name="Buerth C."/>
            <person name="Kunigo M."/>
            <person name="Schneider J."/>
            <person name="Jaenicke S."/>
            <person name="Goesmann A."/>
            <person name="Puehler A."/>
            <person name="Jaeger K.-E."/>
            <person name="Ernst J.F."/>
        </authorList>
    </citation>
    <scope>NUCLEOTIDE SEQUENCE [LARGE SCALE GENOMIC DNA]</scope>
    <source>
        <strain evidence="5">ATCC 18201 / CBS 1600 / BCRC 20928 / JCM 3617 / NBRC 0987 / NRRL Y-1542</strain>
    </source>
</reference>
<dbReference type="EMBL" id="CDQK01000006">
    <property type="protein sequence ID" value="CEP24408.1"/>
    <property type="molecule type" value="Genomic_DNA"/>
</dbReference>
<dbReference type="OMA" id="SHRDPTH"/>
<dbReference type="EMBL" id="KV453931">
    <property type="protein sequence ID" value="ODV73209.1"/>
    <property type="molecule type" value="Genomic_DNA"/>
</dbReference>
<evidence type="ECO:0000313" key="4">
    <source>
        <dbReference type="EMBL" id="ODV73209.1"/>
    </source>
</evidence>
<feature type="compositionally biased region" description="Polar residues" evidence="1">
    <location>
        <begin position="150"/>
        <end position="172"/>
    </location>
</feature>